<dbReference type="PANTHER" id="PTHR30349:SF81">
    <property type="entry name" value="TYROSINE RECOMBINASE XERC"/>
    <property type="match status" value="1"/>
</dbReference>
<dbReference type="GO" id="GO:0003677">
    <property type="term" value="F:DNA binding"/>
    <property type="evidence" value="ECO:0007669"/>
    <property type="project" value="UniProtKB-UniRule"/>
</dbReference>
<evidence type="ECO:0000256" key="2">
    <source>
        <dbReference type="ARBA" id="ARBA00022908"/>
    </source>
</evidence>
<dbReference type="RefSeq" id="WP_315697649.1">
    <property type="nucleotide sequence ID" value="NZ_JANSLM010000027.1"/>
</dbReference>
<dbReference type="InterPro" id="IPR004107">
    <property type="entry name" value="Integrase_SAM-like_N"/>
</dbReference>
<gene>
    <name evidence="8" type="ORF">ParKJ_40230</name>
</gene>
<evidence type="ECO:0000256" key="4">
    <source>
        <dbReference type="ARBA" id="ARBA00023172"/>
    </source>
</evidence>
<dbReference type="GO" id="GO:0006310">
    <property type="term" value="P:DNA recombination"/>
    <property type="evidence" value="ECO:0007669"/>
    <property type="project" value="UniProtKB-KW"/>
</dbReference>
<dbReference type="InterPro" id="IPR010998">
    <property type="entry name" value="Integrase_recombinase_N"/>
</dbReference>
<evidence type="ECO:0000256" key="3">
    <source>
        <dbReference type="ARBA" id="ARBA00023125"/>
    </source>
</evidence>
<dbReference type="InterPro" id="IPR050090">
    <property type="entry name" value="Tyrosine_recombinase_XerCD"/>
</dbReference>
<sequence>MTPIAPHISAFLSEWLPRQRGASPHTCDSYAYTFKLLFEYASQRFKVPPCRLVLEQIDAPLIMAFLEDLEVKRNNRPSTRNARLVAIKSFTAFVEHRLPALLEQCRQIRAIPPKKTNTPLVNHLDRAQIEALLNAPNLATRSGLRDRAMLHLCFAAGLRVSELVTLPLTALSLHADPSVRVTGKGRRERTLPLWKQTAADLRAWLAERVAQPGVAEVFVNARGLPMTRSGFECVLSKHATTAAAQCSSLTTKRISPHVLRHSCALTILQATGDLRKVALWLGHADMQTTEMYLRIDPSEKLTAMAGVVPLALRSGRFKAPDTLIAMLKPG</sequence>
<keyword evidence="1" id="KW-0159">Chromosome partition</keyword>
<evidence type="ECO:0000256" key="5">
    <source>
        <dbReference type="PROSITE-ProRule" id="PRU01248"/>
    </source>
</evidence>
<feature type="domain" description="Core-binding (CB)" evidence="7">
    <location>
        <begin position="2"/>
        <end position="95"/>
    </location>
</feature>
<evidence type="ECO:0000313" key="8">
    <source>
        <dbReference type="EMBL" id="MDT8843635.1"/>
    </source>
</evidence>
<dbReference type="GO" id="GO:0015074">
    <property type="term" value="P:DNA integration"/>
    <property type="evidence" value="ECO:0007669"/>
    <property type="project" value="UniProtKB-KW"/>
</dbReference>
<dbReference type="Pfam" id="PF02899">
    <property type="entry name" value="Phage_int_SAM_1"/>
    <property type="match status" value="1"/>
</dbReference>
<protein>
    <submittedName>
        <fullName evidence="8">Tyrosine-type recombinase/integrase</fullName>
    </submittedName>
</protein>
<proteinExistence type="predicted"/>
<dbReference type="InterPro" id="IPR044068">
    <property type="entry name" value="CB"/>
</dbReference>
<organism evidence="8 9">
    <name type="scientific">Paraburkholderia fungorum</name>
    <dbReference type="NCBI Taxonomy" id="134537"/>
    <lineage>
        <taxon>Bacteria</taxon>
        <taxon>Pseudomonadati</taxon>
        <taxon>Pseudomonadota</taxon>
        <taxon>Betaproteobacteria</taxon>
        <taxon>Burkholderiales</taxon>
        <taxon>Burkholderiaceae</taxon>
        <taxon>Paraburkholderia</taxon>
    </lineage>
</organism>
<comment type="caution">
    <text evidence="8">The sequence shown here is derived from an EMBL/GenBank/DDBJ whole genome shotgun (WGS) entry which is preliminary data.</text>
</comment>
<dbReference type="Proteomes" id="UP001246473">
    <property type="component" value="Unassembled WGS sequence"/>
</dbReference>
<dbReference type="InterPro" id="IPR002104">
    <property type="entry name" value="Integrase_catalytic"/>
</dbReference>
<accession>A0AAP5QJ99</accession>
<dbReference type="PROSITE" id="PS51900">
    <property type="entry name" value="CB"/>
    <property type="match status" value="1"/>
</dbReference>
<dbReference type="Gene3D" id="1.10.443.10">
    <property type="entry name" value="Intergrase catalytic core"/>
    <property type="match status" value="1"/>
</dbReference>
<dbReference type="Gene3D" id="1.10.150.130">
    <property type="match status" value="1"/>
</dbReference>
<dbReference type="Pfam" id="PF00589">
    <property type="entry name" value="Phage_integrase"/>
    <property type="match status" value="1"/>
</dbReference>
<dbReference type="EMBL" id="JANSLM010000027">
    <property type="protein sequence ID" value="MDT8843635.1"/>
    <property type="molecule type" value="Genomic_DNA"/>
</dbReference>
<name>A0AAP5QJ99_9BURK</name>
<dbReference type="InterPro" id="IPR011010">
    <property type="entry name" value="DNA_brk_join_enz"/>
</dbReference>
<dbReference type="PROSITE" id="PS51898">
    <property type="entry name" value="TYR_RECOMBINASE"/>
    <property type="match status" value="1"/>
</dbReference>
<evidence type="ECO:0000259" key="7">
    <source>
        <dbReference type="PROSITE" id="PS51900"/>
    </source>
</evidence>
<dbReference type="InterPro" id="IPR013762">
    <property type="entry name" value="Integrase-like_cat_sf"/>
</dbReference>
<evidence type="ECO:0000256" key="1">
    <source>
        <dbReference type="ARBA" id="ARBA00022829"/>
    </source>
</evidence>
<keyword evidence="4" id="KW-0233">DNA recombination</keyword>
<keyword evidence="3 5" id="KW-0238">DNA-binding</keyword>
<feature type="domain" description="Tyr recombinase" evidence="6">
    <location>
        <begin position="119"/>
        <end position="305"/>
    </location>
</feature>
<keyword evidence="2" id="KW-0229">DNA integration</keyword>
<reference evidence="8" key="1">
    <citation type="submission" date="2022-08" db="EMBL/GenBank/DDBJ databases">
        <authorList>
            <person name="Kim S.-J."/>
        </authorList>
    </citation>
    <scope>NUCLEOTIDE SEQUENCE</scope>
    <source>
        <strain evidence="8">KJ</strain>
    </source>
</reference>
<dbReference type="AlphaFoldDB" id="A0AAP5QJ99"/>
<dbReference type="PANTHER" id="PTHR30349">
    <property type="entry name" value="PHAGE INTEGRASE-RELATED"/>
    <property type="match status" value="1"/>
</dbReference>
<evidence type="ECO:0000313" key="9">
    <source>
        <dbReference type="Proteomes" id="UP001246473"/>
    </source>
</evidence>
<evidence type="ECO:0000259" key="6">
    <source>
        <dbReference type="PROSITE" id="PS51898"/>
    </source>
</evidence>
<dbReference type="GO" id="GO:0007059">
    <property type="term" value="P:chromosome segregation"/>
    <property type="evidence" value="ECO:0007669"/>
    <property type="project" value="UniProtKB-KW"/>
</dbReference>
<dbReference type="SUPFAM" id="SSF56349">
    <property type="entry name" value="DNA breaking-rejoining enzymes"/>
    <property type="match status" value="1"/>
</dbReference>